<dbReference type="Proteomes" id="UP000076268">
    <property type="component" value="Unassembled WGS sequence"/>
</dbReference>
<dbReference type="PANTHER" id="PTHR40278:SF1">
    <property type="entry name" value="DNA UTILIZATION PROTEIN HOFN"/>
    <property type="match status" value="1"/>
</dbReference>
<dbReference type="Pfam" id="PF05137">
    <property type="entry name" value="PilN"/>
    <property type="match status" value="1"/>
</dbReference>
<feature type="transmembrane region" description="Helical" evidence="1">
    <location>
        <begin position="20"/>
        <end position="42"/>
    </location>
</feature>
<dbReference type="PANTHER" id="PTHR40278">
    <property type="entry name" value="DNA UTILIZATION PROTEIN HOFN"/>
    <property type="match status" value="1"/>
</dbReference>
<evidence type="ECO:0008006" key="4">
    <source>
        <dbReference type="Google" id="ProtNLM"/>
    </source>
</evidence>
<gene>
    <name evidence="2" type="ORF">AXX12_02780</name>
</gene>
<dbReference type="EMBL" id="LSGP01000013">
    <property type="protein sequence ID" value="KYZ77078.1"/>
    <property type="molecule type" value="Genomic_DNA"/>
</dbReference>
<keyword evidence="1" id="KW-0472">Membrane</keyword>
<comment type="caution">
    <text evidence="2">The sequence shown here is derived from an EMBL/GenBank/DDBJ whole genome shotgun (WGS) entry which is preliminary data.</text>
</comment>
<protein>
    <recommendedName>
        <fullName evidence="4">Fimbrial assembly protein</fullName>
    </recommendedName>
</protein>
<evidence type="ECO:0000313" key="2">
    <source>
        <dbReference type="EMBL" id="KYZ77078.1"/>
    </source>
</evidence>
<evidence type="ECO:0000256" key="1">
    <source>
        <dbReference type="SAM" id="Phobius"/>
    </source>
</evidence>
<evidence type="ECO:0000313" key="3">
    <source>
        <dbReference type="Proteomes" id="UP000076268"/>
    </source>
</evidence>
<dbReference type="RefSeq" id="WP_066238745.1">
    <property type="nucleotide sequence ID" value="NZ_LSGP01000013.1"/>
</dbReference>
<dbReference type="OrthoDB" id="1634262at2"/>
<dbReference type="AlphaFoldDB" id="A0A154BU86"/>
<name>A0A154BU86_ANASB</name>
<keyword evidence="3" id="KW-1185">Reference proteome</keyword>
<accession>A0A154BU86</accession>
<proteinExistence type="predicted"/>
<sequence>MITINLLPPVKKNPFLQARHSFAIAAGLFVLCLGSFWGYLLYTEQKLETELQQVRQQHELFKPTLTQMRTATAKQQAITARQTILLALTQERPPLYAAIARLGAIIPNGVWLTEVTGDKNNLKIAGMAKNYPDVAEFLKKAQDDVMFTEFTLIRAEHDKTNANFEYRVKFKGM</sequence>
<dbReference type="InterPro" id="IPR007813">
    <property type="entry name" value="PilN"/>
</dbReference>
<keyword evidence="1" id="KW-0812">Transmembrane</keyword>
<reference evidence="2 3" key="1">
    <citation type="submission" date="2016-02" db="EMBL/GenBank/DDBJ databases">
        <title>Anaerosporomusa subterraneum gen. nov., sp. nov., a spore-forming obligate anaerobe isolated from saprolite.</title>
        <authorList>
            <person name="Choi J.K."/>
            <person name="Shah M."/>
            <person name="Yee N."/>
        </authorList>
    </citation>
    <scope>NUCLEOTIDE SEQUENCE [LARGE SCALE GENOMIC DNA]</scope>
    <source>
        <strain evidence="2 3">RU4</strain>
    </source>
</reference>
<dbReference type="STRING" id="1794912.AXX12_02780"/>
<keyword evidence="1" id="KW-1133">Transmembrane helix</keyword>
<dbReference type="InterPro" id="IPR052534">
    <property type="entry name" value="Extracell_DNA_Util/SecSys_Comp"/>
</dbReference>
<organism evidence="2 3">
    <name type="scientific">Anaerosporomusa subterranea</name>
    <dbReference type="NCBI Taxonomy" id="1794912"/>
    <lineage>
        <taxon>Bacteria</taxon>
        <taxon>Bacillati</taxon>
        <taxon>Bacillota</taxon>
        <taxon>Negativicutes</taxon>
        <taxon>Acetonemataceae</taxon>
        <taxon>Anaerosporomusa</taxon>
    </lineage>
</organism>